<dbReference type="EMBL" id="ML978122">
    <property type="protein sequence ID" value="KAF2103159.1"/>
    <property type="molecule type" value="Genomic_DNA"/>
</dbReference>
<evidence type="ECO:0000259" key="6">
    <source>
        <dbReference type="Pfam" id="PF02826"/>
    </source>
</evidence>
<comment type="caution">
    <text evidence="7">The sequence shown here is derived from an EMBL/GenBank/DDBJ whole genome shotgun (WGS) entry which is preliminary data.</text>
</comment>
<dbReference type="GO" id="GO:0016618">
    <property type="term" value="F:hydroxypyruvate reductase [NAD(P)H] activity"/>
    <property type="evidence" value="ECO:0007669"/>
    <property type="project" value="TreeGrafter"/>
</dbReference>
<evidence type="ECO:0000256" key="3">
    <source>
        <dbReference type="ARBA" id="ARBA00023027"/>
    </source>
</evidence>
<dbReference type="PROSITE" id="PS00065">
    <property type="entry name" value="D_2_HYDROXYACID_DH_1"/>
    <property type="match status" value="1"/>
</dbReference>
<dbReference type="Proteomes" id="UP000799772">
    <property type="component" value="Unassembled WGS sequence"/>
</dbReference>
<feature type="domain" description="D-isomer specific 2-hydroxyacid dehydrogenase catalytic" evidence="5">
    <location>
        <begin position="23"/>
        <end position="327"/>
    </location>
</feature>
<dbReference type="PANTHER" id="PTHR10996:SF269">
    <property type="entry name" value="HYPOTHETICAL D-ISOMER SPECIFIC 2-HYDROXYACID DEHYDROGENASE (EUROFUNG)"/>
    <property type="match status" value="1"/>
</dbReference>
<proteinExistence type="inferred from homology"/>
<reference evidence="7" key="1">
    <citation type="journal article" date="2020" name="Stud. Mycol.">
        <title>101 Dothideomycetes genomes: a test case for predicting lifestyles and emergence of pathogens.</title>
        <authorList>
            <person name="Haridas S."/>
            <person name="Albert R."/>
            <person name="Binder M."/>
            <person name="Bloem J."/>
            <person name="Labutti K."/>
            <person name="Salamov A."/>
            <person name="Andreopoulos B."/>
            <person name="Baker S."/>
            <person name="Barry K."/>
            <person name="Bills G."/>
            <person name="Bluhm B."/>
            <person name="Cannon C."/>
            <person name="Castanera R."/>
            <person name="Culley D."/>
            <person name="Daum C."/>
            <person name="Ezra D."/>
            <person name="Gonzalez J."/>
            <person name="Henrissat B."/>
            <person name="Kuo A."/>
            <person name="Liang C."/>
            <person name="Lipzen A."/>
            <person name="Lutzoni F."/>
            <person name="Magnuson J."/>
            <person name="Mondo S."/>
            <person name="Nolan M."/>
            <person name="Ohm R."/>
            <person name="Pangilinan J."/>
            <person name="Park H.-J."/>
            <person name="Ramirez L."/>
            <person name="Alfaro M."/>
            <person name="Sun H."/>
            <person name="Tritt A."/>
            <person name="Yoshinaga Y."/>
            <person name="Zwiers L.-H."/>
            <person name="Turgeon B."/>
            <person name="Goodwin S."/>
            <person name="Spatafora J."/>
            <person name="Crous P."/>
            <person name="Grigoriev I."/>
        </authorList>
    </citation>
    <scope>NUCLEOTIDE SEQUENCE</scope>
    <source>
        <strain evidence="7">CBS 133067</strain>
    </source>
</reference>
<feature type="domain" description="D-isomer specific 2-hydroxyacid dehydrogenase NAD-binding" evidence="6">
    <location>
        <begin position="123"/>
        <end position="296"/>
    </location>
</feature>
<keyword evidence="2 4" id="KW-0560">Oxidoreductase</keyword>
<dbReference type="Pfam" id="PF02826">
    <property type="entry name" value="2-Hacid_dh_C"/>
    <property type="match status" value="1"/>
</dbReference>
<dbReference type="InterPro" id="IPR006140">
    <property type="entry name" value="D-isomer_DH_NAD-bd"/>
</dbReference>
<dbReference type="Pfam" id="PF00389">
    <property type="entry name" value="2-Hacid_dh"/>
    <property type="match status" value="1"/>
</dbReference>
<dbReference type="SUPFAM" id="SSF52283">
    <property type="entry name" value="Formate/glycerate dehydrogenase catalytic domain-like"/>
    <property type="match status" value="1"/>
</dbReference>
<evidence type="ECO:0000313" key="7">
    <source>
        <dbReference type="EMBL" id="KAF2103159.1"/>
    </source>
</evidence>
<dbReference type="InterPro" id="IPR050223">
    <property type="entry name" value="D-isomer_2-hydroxyacid_DH"/>
</dbReference>
<dbReference type="Gene3D" id="3.40.50.720">
    <property type="entry name" value="NAD(P)-binding Rossmann-like Domain"/>
    <property type="match status" value="2"/>
</dbReference>
<keyword evidence="3" id="KW-0520">NAD</keyword>
<sequence>MSAAIKPRVLFFSPVRHALGVYKALSDVARTEVVTSKSREEFFEDVKGKYKDIRVIYRTSYSSAVAGPFDAQFISKLPPSLTHIHHTGAGYDQIDVAACTEKRITVTNAPDAVTDSTADLTLFLIIGALRNLNQSLLALRRGEFKKGDFGHDPQGKTLGIMGLGRIGRAVAARVKSLDMKIIYHSRRRISPELESAADARYVSFDELLAQSDVISIHTPLNAGTKHLIGAAQLRKMKKGAIIINTARGAVIDEAALVDALDSGHIGGVGLDVFEKEPKVHEGLLRNERTLIVPHMGTHSTETLAKMEAWAMGEAERVITGRPLRSVVPEQQGLDFARL</sequence>
<comment type="similarity">
    <text evidence="1 4">Belongs to the D-isomer specific 2-hydroxyacid dehydrogenase family.</text>
</comment>
<dbReference type="InterPro" id="IPR029752">
    <property type="entry name" value="D-isomer_DH_CS1"/>
</dbReference>
<dbReference type="OrthoDB" id="9991913at2759"/>
<dbReference type="GO" id="GO:0051287">
    <property type="term" value="F:NAD binding"/>
    <property type="evidence" value="ECO:0007669"/>
    <property type="project" value="InterPro"/>
</dbReference>
<dbReference type="InterPro" id="IPR036291">
    <property type="entry name" value="NAD(P)-bd_dom_sf"/>
</dbReference>
<dbReference type="InterPro" id="IPR029753">
    <property type="entry name" value="D-isomer_DH_CS"/>
</dbReference>
<organism evidence="7 8">
    <name type="scientific">Rhizodiscina lignyota</name>
    <dbReference type="NCBI Taxonomy" id="1504668"/>
    <lineage>
        <taxon>Eukaryota</taxon>
        <taxon>Fungi</taxon>
        <taxon>Dikarya</taxon>
        <taxon>Ascomycota</taxon>
        <taxon>Pezizomycotina</taxon>
        <taxon>Dothideomycetes</taxon>
        <taxon>Pleosporomycetidae</taxon>
        <taxon>Aulographales</taxon>
        <taxon>Rhizodiscinaceae</taxon>
        <taxon>Rhizodiscina</taxon>
    </lineage>
</organism>
<dbReference type="GO" id="GO:0005829">
    <property type="term" value="C:cytosol"/>
    <property type="evidence" value="ECO:0007669"/>
    <property type="project" value="TreeGrafter"/>
</dbReference>
<name>A0A9P4IP90_9PEZI</name>
<evidence type="ECO:0000256" key="4">
    <source>
        <dbReference type="RuleBase" id="RU003719"/>
    </source>
</evidence>
<dbReference type="GO" id="GO:0030267">
    <property type="term" value="F:glyoxylate reductase (NADPH) activity"/>
    <property type="evidence" value="ECO:0007669"/>
    <property type="project" value="TreeGrafter"/>
</dbReference>
<dbReference type="AlphaFoldDB" id="A0A9P4IP90"/>
<gene>
    <name evidence="7" type="ORF">NA57DRAFT_52689</name>
</gene>
<evidence type="ECO:0000256" key="1">
    <source>
        <dbReference type="ARBA" id="ARBA00005854"/>
    </source>
</evidence>
<evidence type="ECO:0000313" key="8">
    <source>
        <dbReference type="Proteomes" id="UP000799772"/>
    </source>
</evidence>
<dbReference type="PROSITE" id="PS00671">
    <property type="entry name" value="D_2_HYDROXYACID_DH_3"/>
    <property type="match status" value="1"/>
</dbReference>
<evidence type="ECO:0000259" key="5">
    <source>
        <dbReference type="Pfam" id="PF00389"/>
    </source>
</evidence>
<dbReference type="PROSITE" id="PS00670">
    <property type="entry name" value="D_2_HYDROXYACID_DH_2"/>
    <property type="match status" value="1"/>
</dbReference>
<dbReference type="FunFam" id="3.40.50.720:FF:000203">
    <property type="entry name" value="D-3-phosphoglycerate dehydrogenase (SerA)"/>
    <property type="match status" value="1"/>
</dbReference>
<dbReference type="PANTHER" id="PTHR10996">
    <property type="entry name" value="2-HYDROXYACID DEHYDROGENASE-RELATED"/>
    <property type="match status" value="1"/>
</dbReference>
<dbReference type="CDD" id="cd12168">
    <property type="entry name" value="Mand_dh_like"/>
    <property type="match status" value="1"/>
</dbReference>
<keyword evidence="8" id="KW-1185">Reference proteome</keyword>
<evidence type="ECO:0000256" key="2">
    <source>
        <dbReference type="ARBA" id="ARBA00023002"/>
    </source>
</evidence>
<protein>
    <submittedName>
        <fullName evidence="7">2-hydroxyacid dehydrogenase</fullName>
    </submittedName>
</protein>
<dbReference type="InterPro" id="IPR006139">
    <property type="entry name" value="D-isomer_2_OHA_DH_cat_dom"/>
</dbReference>
<dbReference type="SUPFAM" id="SSF51735">
    <property type="entry name" value="NAD(P)-binding Rossmann-fold domains"/>
    <property type="match status" value="1"/>
</dbReference>
<accession>A0A9P4IP90</accession>